<accession>A0A543A119</accession>
<evidence type="ECO:0000313" key="9">
    <source>
        <dbReference type="EMBL" id="TQL66292.1"/>
    </source>
</evidence>
<dbReference type="InterPro" id="IPR023753">
    <property type="entry name" value="FAD/NAD-binding_dom"/>
</dbReference>
<evidence type="ECO:0000256" key="1">
    <source>
        <dbReference type="ARBA" id="ARBA00007532"/>
    </source>
</evidence>
<reference evidence="9 10" key="1">
    <citation type="submission" date="2019-06" db="EMBL/GenBank/DDBJ databases">
        <title>Sequencing the genomes of 1000 actinobacteria strains.</title>
        <authorList>
            <person name="Klenk H.-P."/>
        </authorList>
    </citation>
    <scope>NUCLEOTIDE SEQUENCE [LARGE SCALE GENOMIC DNA]</scope>
    <source>
        <strain evidence="9 10">DSM 25218</strain>
    </source>
</reference>
<keyword evidence="9" id="KW-0670">Pyruvate</keyword>
<dbReference type="InterPro" id="IPR016156">
    <property type="entry name" value="FAD/NAD-linked_Rdtase_dimer_sf"/>
</dbReference>
<feature type="binding site" evidence="5">
    <location>
        <position position="54"/>
    </location>
    <ligand>
        <name>FAD</name>
        <dbReference type="ChEBI" id="CHEBI:57692"/>
    </ligand>
</feature>
<evidence type="ECO:0000256" key="2">
    <source>
        <dbReference type="ARBA" id="ARBA00022630"/>
    </source>
</evidence>
<dbReference type="InterPro" id="IPR036188">
    <property type="entry name" value="FAD/NAD-bd_sf"/>
</dbReference>
<dbReference type="RefSeq" id="WP_211352287.1">
    <property type="nucleotide sequence ID" value="NZ_VFOV01000001.1"/>
</dbReference>
<comment type="cofactor">
    <cofactor evidence="5">
        <name>FAD</name>
        <dbReference type="ChEBI" id="CHEBI:57692"/>
    </cofactor>
    <text evidence="5">Binds 1 FAD per subunit.</text>
</comment>
<evidence type="ECO:0000259" key="7">
    <source>
        <dbReference type="Pfam" id="PF02852"/>
    </source>
</evidence>
<dbReference type="PANTHER" id="PTHR43014:SF4">
    <property type="entry name" value="PYRIDINE NUCLEOTIDE-DISULFIDE OXIDOREDUCTASE RCLA-RELATED"/>
    <property type="match status" value="1"/>
</dbReference>
<dbReference type="InterPro" id="IPR001100">
    <property type="entry name" value="Pyr_nuc-diS_OxRdtase"/>
</dbReference>
<feature type="binding site" evidence="5">
    <location>
        <begin position="172"/>
        <end position="179"/>
    </location>
    <ligand>
        <name>NAD(+)</name>
        <dbReference type="ChEBI" id="CHEBI:57540"/>
    </ligand>
</feature>
<dbReference type="Gene3D" id="3.30.390.30">
    <property type="match status" value="1"/>
</dbReference>
<dbReference type="SUPFAM" id="SSF55424">
    <property type="entry name" value="FAD/NAD-linked reductases, dimerisation (C-terminal) domain"/>
    <property type="match status" value="1"/>
</dbReference>
<organism evidence="9 10">
    <name type="scientific">Nocardioides albertanoniae</name>
    <dbReference type="NCBI Taxonomy" id="1175486"/>
    <lineage>
        <taxon>Bacteria</taxon>
        <taxon>Bacillati</taxon>
        <taxon>Actinomycetota</taxon>
        <taxon>Actinomycetes</taxon>
        <taxon>Propionibacteriales</taxon>
        <taxon>Nocardioidaceae</taxon>
        <taxon>Nocardioides</taxon>
    </lineage>
</organism>
<feature type="domain" description="Pyridine nucleotide-disulphide oxidoreductase dimerisation" evidence="7">
    <location>
        <begin position="335"/>
        <end position="445"/>
    </location>
</feature>
<evidence type="ECO:0000256" key="4">
    <source>
        <dbReference type="PIRSR" id="PIRSR000350-2"/>
    </source>
</evidence>
<dbReference type="AlphaFoldDB" id="A0A543A119"/>
<comment type="caution">
    <text evidence="9">The sequence shown here is derived from an EMBL/GenBank/DDBJ whole genome shotgun (WGS) entry which is preliminary data.</text>
</comment>
<gene>
    <name evidence="9" type="ORF">FB381_0142</name>
</gene>
<dbReference type="PRINTS" id="PR00368">
    <property type="entry name" value="FADPNR"/>
</dbReference>
<dbReference type="GO" id="GO:0003955">
    <property type="term" value="F:NAD(P)H dehydrogenase (quinone) activity"/>
    <property type="evidence" value="ECO:0007669"/>
    <property type="project" value="TreeGrafter"/>
</dbReference>
<feature type="binding site" evidence="5">
    <location>
        <position position="258"/>
    </location>
    <ligand>
        <name>NAD(+)</name>
        <dbReference type="ChEBI" id="CHEBI:57540"/>
    </ligand>
</feature>
<feature type="active site" description="Proton acceptor" evidence="4">
    <location>
        <position position="436"/>
    </location>
</feature>
<feature type="domain" description="FAD/NAD(P)-binding" evidence="8">
    <location>
        <begin position="7"/>
        <end position="309"/>
    </location>
</feature>
<evidence type="ECO:0000259" key="8">
    <source>
        <dbReference type="Pfam" id="PF07992"/>
    </source>
</evidence>
<dbReference type="Pfam" id="PF02852">
    <property type="entry name" value="Pyr_redox_dim"/>
    <property type="match status" value="1"/>
</dbReference>
<dbReference type="Pfam" id="PF07992">
    <property type="entry name" value="Pyr_redox_2"/>
    <property type="match status" value="1"/>
</dbReference>
<evidence type="ECO:0000256" key="3">
    <source>
        <dbReference type="ARBA" id="ARBA00022827"/>
    </source>
</evidence>
<keyword evidence="5" id="KW-0547">Nucleotide-binding</keyword>
<dbReference type="EMBL" id="VFOV01000001">
    <property type="protein sequence ID" value="TQL66292.1"/>
    <property type="molecule type" value="Genomic_DNA"/>
</dbReference>
<dbReference type="SUPFAM" id="SSF51905">
    <property type="entry name" value="FAD/NAD(P)-binding domain"/>
    <property type="match status" value="1"/>
</dbReference>
<keyword evidence="10" id="KW-1185">Reference proteome</keyword>
<keyword evidence="2" id="KW-0285">Flavoprotein</keyword>
<protein>
    <submittedName>
        <fullName evidence="9">Pyruvate/2-oxoglutarate dehydrogenase complex dihydrolipoamide dehydrogenase (E3) component</fullName>
    </submittedName>
</protein>
<dbReference type="InterPro" id="IPR004099">
    <property type="entry name" value="Pyr_nucl-diS_OxRdtase_dimer"/>
</dbReference>
<dbReference type="Gene3D" id="3.50.50.60">
    <property type="entry name" value="FAD/NAD(P)-binding domain"/>
    <property type="match status" value="2"/>
</dbReference>
<feature type="disulfide bond" description="Redox-active" evidence="6">
    <location>
        <begin position="45"/>
        <end position="50"/>
    </location>
</feature>
<proteinExistence type="inferred from homology"/>
<evidence type="ECO:0000313" key="10">
    <source>
        <dbReference type="Proteomes" id="UP000320209"/>
    </source>
</evidence>
<dbReference type="PANTHER" id="PTHR43014">
    <property type="entry name" value="MERCURIC REDUCTASE"/>
    <property type="match status" value="1"/>
</dbReference>
<keyword evidence="3 5" id="KW-0274">FAD</keyword>
<comment type="similarity">
    <text evidence="1">Belongs to the class-I pyridine nucleotide-disulfide oxidoreductase family.</text>
</comment>
<evidence type="ECO:0000256" key="6">
    <source>
        <dbReference type="PIRSR" id="PIRSR000350-4"/>
    </source>
</evidence>
<sequence>MEHIETDLLVIGWGKAGKSLAKALGSAGRDVVLVEQSDQMYGGGCINIACVPTKALVHQAELRRGESPAEWFASAVGKRDALTDKLRAANHAMLENVDAVTLVDGRARFVGAREVEVSAGSDVLRISASTVVINTGTVPARPDLPGADGARVHDSRTIQHVDPLPQRLAVVGGGFIGMEFAGMFARFGSEVTLLDGADRLLPGEDTDVAEAVAAALADAGVEVIHGARAQEIVDHGDSVSVAYASGSVDADAVLLATGRRPATDGLDLAAAGVDVDERGYVVVDDQLRTSADGVFAVGDVNGGPQFTYISFDDHRIVLDQLAGTGTRRTTDRVAVPTTTFITPPLSRVGLSETEARAQGLDVHVVVKPVAEIAAMPRPKILGETHGLIKLVVDADTGLLLGATLFCVDSQELVNLVALAMRAGVRASDLRDSIWTHPSSTEALNEVLAGLPR</sequence>
<dbReference type="PRINTS" id="PR00411">
    <property type="entry name" value="PNDRDTASEI"/>
</dbReference>
<evidence type="ECO:0000256" key="5">
    <source>
        <dbReference type="PIRSR" id="PIRSR000350-3"/>
    </source>
</evidence>
<keyword evidence="5" id="KW-0520">NAD</keyword>
<feature type="binding site" evidence="5">
    <location>
        <position position="299"/>
    </location>
    <ligand>
        <name>FAD</name>
        <dbReference type="ChEBI" id="CHEBI:57692"/>
    </ligand>
</feature>
<dbReference type="PIRSF" id="PIRSF000350">
    <property type="entry name" value="Mercury_reductase_MerA"/>
    <property type="match status" value="1"/>
</dbReference>
<dbReference type="GO" id="GO:0050660">
    <property type="term" value="F:flavin adenine dinucleotide binding"/>
    <property type="evidence" value="ECO:0007669"/>
    <property type="project" value="TreeGrafter"/>
</dbReference>
<dbReference type="Proteomes" id="UP000320209">
    <property type="component" value="Unassembled WGS sequence"/>
</dbReference>
<name>A0A543A119_9ACTN</name>